<evidence type="ECO:0000256" key="1">
    <source>
        <dbReference type="ARBA" id="ARBA00023015"/>
    </source>
</evidence>
<dbReference type="GO" id="GO:0000435">
    <property type="term" value="P:positive regulation of transcription from RNA polymerase II promoter by galactose"/>
    <property type="evidence" value="ECO:0007669"/>
    <property type="project" value="TreeGrafter"/>
</dbReference>
<dbReference type="InterPro" id="IPR051127">
    <property type="entry name" value="Fungal_SecMet_Regulators"/>
</dbReference>
<keyword evidence="8" id="KW-1185">Reference proteome</keyword>
<dbReference type="PANTHER" id="PTHR47424">
    <property type="entry name" value="REGULATORY PROTEIN GAL4"/>
    <property type="match status" value="1"/>
</dbReference>
<proteinExistence type="predicted"/>
<evidence type="ECO:0000256" key="4">
    <source>
        <dbReference type="ARBA" id="ARBA00023242"/>
    </source>
</evidence>
<dbReference type="RefSeq" id="XP_046055697.1">
    <property type="nucleotide sequence ID" value="XM_046197004.1"/>
</dbReference>
<accession>A0A9P9R783</accession>
<evidence type="ECO:0000256" key="2">
    <source>
        <dbReference type="ARBA" id="ARBA00023125"/>
    </source>
</evidence>
<gene>
    <name evidence="7" type="ORF">BKA55DRAFT_635144</name>
</gene>
<evidence type="ECO:0000256" key="3">
    <source>
        <dbReference type="ARBA" id="ARBA00023163"/>
    </source>
</evidence>
<comment type="caution">
    <text evidence="7">The sequence shown here is derived from an EMBL/GenBank/DDBJ whole genome shotgun (WGS) entry which is preliminary data.</text>
</comment>
<dbReference type="AlphaFoldDB" id="A0A9P9R783"/>
<keyword evidence="2" id="KW-0238">DNA-binding</keyword>
<keyword evidence="1" id="KW-0805">Transcription regulation</keyword>
<dbReference type="SMART" id="SM00906">
    <property type="entry name" value="Fungal_trans"/>
    <property type="match status" value="1"/>
</dbReference>
<organism evidence="7 8">
    <name type="scientific">Fusarium redolens</name>
    <dbReference type="NCBI Taxonomy" id="48865"/>
    <lineage>
        <taxon>Eukaryota</taxon>
        <taxon>Fungi</taxon>
        <taxon>Dikarya</taxon>
        <taxon>Ascomycota</taxon>
        <taxon>Pezizomycotina</taxon>
        <taxon>Sordariomycetes</taxon>
        <taxon>Hypocreomycetidae</taxon>
        <taxon>Hypocreales</taxon>
        <taxon>Nectriaceae</taxon>
        <taxon>Fusarium</taxon>
        <taxon>Fusarium redolens species complex</taxon>
    </lineage>
</organism>
<evidence type="ECO:0000313" key="7">
    <source>
        <dbReference type="EMBL" id="KAH7267878.1"/>
    </source>
</evidence>
<dbReference type="EMBL" id="JAGMUX010000002">
    <property type="protein sequence ID" value="KAH7267878.1"/>
    <property type="molecule type" value="Genomic_DNA"/>
</dbReference>
<keyword evidence="3" id="KW-0804">Transcription</keyword>
<keyword evidence="5" id="KW-1133">Transmembrane helix</keyword>
<feature type="domain" description="Xylanolytic transcriptional activator regulatory" evidence="6">
    <location>
        <begin position="275"/>
        <end position="348"/>
    </location>
</feature>
<reference evidence="7" key="1">
    <citation type="journal article" date="2021" name="Nat. Commun.">
        <title>Genetic determinants of endophytism in the Arabidopsis root mycobiome.</title>
        <authorList>
            <person name="Mesny F."/>
            <person name="Miyauchi S."/>
            <person name="Thiergart T."/>
            <person name="Pickel B."/>
            <person name="Atanasova L."/>
            <person name="Karlsson M."/>
            <person name="Huettel B."/>
            <person name="Barry K.W."/>
            <person name="Haridas S."/>
            <person name="Chen C."/>
            <person name="Bauer D."/>
            <person name="Andreopoulos W."/>
            <person name="Pangilinan J."/>
            <person name="LaButti K."/>
            <person name="Riley R."/>
            <person name="Lipzen A."/>
            <person name="Clum A."/>
            <person name="Drula E."/>
            <person name="Henrissat B."/>
            <person name="Kohler A."/>
            <person name="Grigoriev I.V."/>
            <person name="Martin F.M."/>
            <person name="Hacquard S."/>
        </authorList>
    </citation>
    <scope>NUCLEOTIDE SEQUENCE</scope>
    <source>
        <strain evidence="7">MPI-CAGE-AT-0023</strain>
    </source>
</reference>
<dbReference type="CDD" id="cd12148">
    <property type="entry name" value="fungal_TF_MHR"/>
    <property type="match status" value="1"/>
</dbReference>
<dbReference type="Pfam" id="PF04082">
    <property type="entry name" value="Fungal_trans"/>
    <property type="match status" value="1"/>
</dbReference>
<dbReference type="Proteomes" id="UP000720189">
    <property type="component" value="Unassembled WGS sequence"/>
</dbReference>
<keyword evidence="4" id="KW-0539">Nucleus</keyword>
<dbReference type="GO" id="GO:0005634">
    <property type="term" value="C:nucleus"/>
    <property type="evidence" value="ECO:0007669"/>
    <property type="project" value="TreeGrafter"/>
</dbReference>
<dbReference type="InterPro" id="IPR007219">
    <property type="entry name" value="XnlR_reg_dom"/>
</dbReference>
<feature type="non-terminal residue" evidence="7">
    <location>
        <position position="1"/>
    </location>
</feature>
<protein>
    <submittedName>
        <fullName evidence="7">Fungal-specific transcription factor domain-containing protein</fullName>
    </submittedName>
</protein>
<dbReference type="GO" id="GO:0006351">
    <property type="term" value="P:DNA-templated transcription"/>
    <property type="evidence" value="ECO:0007669"/>
    <property type="project" value="InterPro"/>
</dbReference>
<dbReference type="OrthoDB" id="3364175at2759"/>
<keyword evidence="5" id="KW-0812">Transmembrane</keyword>
<dbReference type="GeneID" id="70226958"/>
<dbReference type="GO" id="GO:0000978">
    <property type="term" value="F:RNA polymerase II cis-regulatory region sequence-specific DNA binding"/>
    <property type="evidence" value="ECO:0007669"/>
    <property type="project" value="TreeGrafter"/>
</dbReference>
<name>A0A9P9R783_FUSRE</name>
<evidence type="ECO:0000259" key="6">
    <source>
        <dbReference type="SMART" id="SM00906"/>
    </source>
</evidence>
<keyword evidence="5" id="KW-0472">Membrane</keyword>
<evidence type="ECO:0000256" key="5">
    <source>
        <dbReference type="SAM" id="Phobius"/>
    </source>
</evidence>
<dbReference type="GO" id="GO:0008270">
    <property type="term" value="F:zinc ion binding"/>
    <property type="evidence" value="ECO:0007669"/>
    <property type="project" value="InterPro"/>
</dbReference>
<feature type="transmembrane region" description="Helical" evidence="5">
    <location>
        <begin position="508"/>
        <end position="530"/>
    </location>
</feature>
<sequence>MESRMQALEKNLQLINNHLDTTARTDPCATFISPHSAASPEDDALPPPGTVIVNVQHQESDEHIETGETDGMAISLVAERDHGYFGPSSNICLMHVIFRAMARLNYSSHAETQSPSNRIQASDPNTVKIAKPNPPATVARDVAPRQEFIGYNYLPPEAETERLIQSYFSNTGTFFPYIHAQSFMETYRQMKQHGFRVTIRRSWLALLNMILAMATACEQGQHSAETQPTAKSDVYFERAQALCREQIFHSTTLETVQFLLLTTQYLQGTQKANQTWINHGLAVNAALSIGLHSSEASAHLPQIEREMRTRTWYGCVVLDRSLSMTYGRPSSIPEYYVKLDLPVLVAGDQCGSRGIAFYNSTITLYKIVGRIMGDLYGHNLRCDELSDVEMVTRIFQLQHELNDWPRSLPSELSLITSSLIAENPFEESPMQRFRIILTLRYLNAQLLLQRPPLSKLLQAANDQAQRLNPVDQVQEKLVEECAQCAEEIISIIHATLAIKDQGRSLLGAWWFTIYYIFNAGLIIFASLVPLSKTETKLDTSNPMWRGKQCLSKAIEALTRIDGDSMLVDRCVKYLQQLLRLTDDWLISAGDGNAAWPGSQGMALTEINSSEVVDLDFLMNMPLMQSIDDFGND</sequence>
<dbReference type="PANTHER" id="PTHR47424:SF3">
    <property type="entry name" value="REGULATORY PROTEIN GAL4"/>
    <property type="match status" value="1"/>
</dbReference>
<dbReference type="GO" id="GO:0000981">
    <property type="term" value="F:DNA-binding transcription factor activity, RNA polymerase II-specific"/>
    <property type="evidence" value="ECO:0007669"/>
    <property type="project" value="TreeGrafter"/>
</dbReference>
<evidence type="ECO:0000313" key="8">
    <source>
        <dbReference type="Proteomes" id="UP000720189"/>
    </source>
</evidence>